<dbReference type="InterPro" id="IPR000073">
    <property type="entry name" value="AB_hydrolase_1"/>
</dbReference>
<evidence type="ECO:0000259" key="1">
    <source>
        <dbReference type="Pfam" id="PF12697"/>
    </source>
</evidence>
<dbReference type="OrthoDB" id="345573at2"/>
<dbReference type="SUPFAM" id="SSF53474">
    <property type="entry name" value="alpha/beta-Hydrolases"/>
    <property type="match status" value="1"/>
</dbReference>
<dbReference type="KEGG" id="xba:C7S18_13410"/>
<evidence type="ECO:0000313" key="2">
    <source>
        <dbReference type="EMBL" id="AVQ00109.1"/>
    </source>
</evidence>
<feature type="domain" description="AB hydrolase-1" evidence="1">
    <location>
        <begin position="36"/>
        <end position="220"/>
    </location>
</feature>
<dbReference type="EMBL" id="CP027860">
    <property type="protein sequence ID" value="AVQ00109.1"/>
    <property type="molecule type" value="Genomic_DNA"/>
</dbReference>
<dbReference type="Pfam" id="PF12697">
    <property type="entry name" value="Abhydrolase_6"/>
    <property type="match status" value="1"/>
</dbReference>
<gene>
    <name evidence="2" type="ORF">C7S18_13410</name>
</gene>
<dbReference type="InterPro" id="IPR029058">
    <property type="entry name" value="AB_hydrolase_fold"/>
</dbReference>
<dbReference type="Gene3D" id="3.40.50.1820">
    <property type="entry name" value="alpha/beta hydrolase"/>
    <property type="match status" value="1"/>
</dbReference>
<organism evidence="2 3">
    <name type="scientific">Ahniella affigens</name>
    <dbReference type="NCBI Taxonomy" id="2021234"/>
    <lineage>
        <taxon>Bacteria</taxon>
        <taxon>Pseudomonadati</taxon>
        <taxon>Pseudomonadota</taxon>
        <taxon>Gammaproteobacteria</taxon>
        <taxon>Lysobacterales</taxon>
        <taxon>Rhodanobacteraceae</taxon>
        <taxon>Ahniella</taxon>
    </lineage>
</organism>
<protein>
    <submittedName>
        <fullName evidence="2">Alpha/beta hydrolase</fullName>
    </submittedName>
</protein>
<keyword evidence="3" id="KW-1185">Reference proteome</keyword>
<evidence type="ECO:0000313" key="3">
    <source>
        <dbReference type="Proteomes" id="UP000241074"/>
    </source>
</evidence>
<dbReference type="Proteomes" id="UP000241074">
    <property type="component" value="Chromosome"/>
</dbReference>
<dbReference type="AlphaFoldDB" id="A0A2P1PZ36"/>
<accession>A0A2P1PZ36</accession>
<proteinExistence type="predicted"/>
<dbReference type="GO" id="GO:0016787">
    <property type="term" value="F:hydrolase activity"/>
    <property type="evidence" value="ECO:0007669"/>
    <property type="project" value="UniProtKB-KW"/>
</dbReference>
<keyword evidence="2" id="KW-0378">Hydrolase</keyword>
<name>A0A2P1PZ36_9GAMM</name>
<reference evidence="2 3" key="1">
    <citation type="submission" date="2018-03" db="EMBL/GenBank/DDBJ databases">
        <title>Ahniella affigens gen. nov., sp. nov., a gammaproteobacterium isolated from sandy soil near a stream.</title>
        <authorList>
            <person name="Ko Y."/>
            <person name="Kim J.-H."/>
        </authorList>
    </citation>
    <scope>NUCLEOTIDE SEQUENCE [LARGE SCALE GENOMIC DNA]</scope>
    <source>
        <strain evidence="2 3">D13</strain>
    </source>
</reference>
<reference evidence="2 3" key="2">
    <citation type="submission" date="2018-03" db="EMBL/GenBank/DDBJ databases">
        <authorList>
            <person name="Keele B.F."/>
        </authorList>
    </citation>
    <scope>NUCLEOTIDE SEQUENCE [LARGE SCALE GENOMIC DNA]</scope>
    <source>
        <strain evidence="2 3">D13</strain>
    </source>
</reference>
<sequence length="258" mass="29161">MDWVGEESEGQFDPPSWKHLMLEARAPAEFLAGLASFWVDHWFPRGDGHPVLVFPGMGASDRSTFLLRRFLKRLGYQAFGWEQGLNLGPRHGVLSQCRDRVHELNERFDRPVTLIGWSLGGIYAREMAKLEPARVRQVITLASPFAGSPHATNAYPLFRLLTGHHVHREPGLLDRIREAPPVPTTSIYSRTDGIVSWVCSVQQSAPLAENIEVRASHLGIGFNPLALFAVADRLSQDEKRWQPFEMQGLRRYLFAPNT</sequence>